<dbReference type="Gene3D" id="3.40.50.1980">
    <property type="entry name" value="Nitrogenase molybdenum iron protein domain"/>
    <property type="match status" value="2"/>
</dbReference>
<evidence type="ECO:0000256" key="1">
    <source>
        <dbReference type="ARBA" id="ARBA00004196"/>
    </source>
</evidence>
<keyword evidence="4" id="KW-0410">Iron transport</keyword>
<name>A0A4R3LYY9_9HYPH</name>
<evidence type="ECO:0000313" key="7">
    <source>
        <dbReference type="EMBL" id="TCT05476.1"/>
    </source>
</evidence>
<keyword evidence="3" id="KW-0813">Transport</keyword>
<comment type="subcellular location">
    <subcellularLocation>
        <location evidence="1">Cell envelope</location>
    </subcellularLocation>
</comment>
<evidence type="ECO:0000259" key="6">
    <source>
        <dbReference type="PROSITE" id="PS50983"/>
    </source>
</evidence>
<keyword evidence="5" id="KW-0732">Signal</keyword>
<proteinExistence type="inferred from homology"/>
<dbReference type="GO" id="GO:0030288">
    <property type="term" value="C:outer membrane-bounded periplasmic space"/>
    <property type="evidence" value="ECO:0007669"/>
    <property type="project" value="TreeGrafter"/>
</dbReference>
<gene>
    <name evidence="7" type="ORF">EDC64_10432</name>
</gene>
<dbReference type="Pfam" id="PF01497">
    <property type="entry name" value="Peripla_BP_2"/>
    <property type="match status" value="1"/>
</dbReference>
<dbReference type="SUPFAM" id="SSF53807">
    <property type="entry name" value="Helical backbone' metal receptor"/>
    <property type="match status" value="1"/>
</dbReference>
<feature type="domain" description="Fe/B12 periplasmic-binding" evidence="6">
    <location>
        <begin position="28"/>
        <end position="288"/>
    </location>
</feature>
<sequence length="293" mass="31562">MTRLTRRGLLAAAALGLGVRGAGSEAPRFATLDWALLETLLAMGVTPVAAAELVLFRAVAVEPPVPPRVVDIGLRGTPSFEALRLARPSLIFSSNYYAEMEPKLRRIAPVETISVYARGDPPFARAEDAARRLGTATGREGAARDLIAATHAGIERARDDLKRVEDRPLIVVNLGDARHFRVFGPDSMFGEVLARLGRTNAWRARTFYSASAPIGIEALARFPEAWIVVLPPVPPDARRLLPESAMWAAFPSVQAGRVLQLGAMNPFGGLPTAQRFARLLSAALLDPAGARFD</sequence>
<protein>
    <submittedName>
        <fullName evidence="7">Iron complex transport system substrate-binding protein</fullName>
    </submittedName>
</protein>
<dbReference type="InterPro" id="IPR051313">
    <property type="entry name" value="Bact_iron-sidero_bind"/>
</dbReference>
<dbReference type="PRINTS" id="PR01715">
    <property type="entry name" value="FERRIBNDNGPP"/>
</dbReference>
<dbReference type="AlphaFoldDB" id="A0A4R3LYY9"/>
<accession>A0A4R3LYY9</accession>
<evidence type="ECO:0000256" key="2">
    <source>
        <dbReference type="ARBA" id="ARBA00008814"/>
    </source>
</evidence>
<dbReference type="PANTHER" id="PTHR30532">
    <property type="entry name" value="IRON III DICITRATE-BINDING PERIPLASMIC PROTEIN"/>
    <property type="match status" value="1"/>
</dbReference>
<dbReference type="PROSITE" id="PS51318">
    <property type="entry name" value="TAT"/>
    <property type="match status" value="1"/>
</dbReference>
<organism evidence="7 8">
    <name type="scientific">Aquabacter spiritensis</name>
    <dbReference type="NCBI Taxonomy" id="933073"/>
    <lineage>
        <taxon>Bacteria</taxon>
        <taxon>Pseudomonadati</taxon>
        <taxon>Pseudomonadota</taxon>
        <taxon>Alphaproteobacteria</taxon>
        <taxon>Hyphomicrobiales</taxon>
        <taxon>Xanthobacteraceae</taxon>
        <taxon>Aquabacter</taxon>
    </lineage>
</organism>
<dbReference type="GO" id="GO:1901678">
    <property type="term" value="P:iron coordination entity transport"/>
    <property type="evidence" value="ECO:0007669"/>
    <property type="project" value="UniProtKB-ARBA"/>
</dbReference>
<keyword evidence="8" id="KW-1185">Reference proteome</keyword>
<dbReference type="OrthoDB" id="8370650at2"/>
<dbReference type="Proteomes" id="UP000294664">
    <property type="component" value="Unassembled WGS sequence"/>
</dbReference>
<evidence type="ECO:0000256" key="5">
    <source>
        <dbReference type="ARBA" id="ARBA00022729"/>
    </source>
</evidence>
<dbReference type="PANTHER" id="PTHR30532:SF1">
    <property type="entry name" value="IRON(3+)-HYDROXAMATE-BINDING PROTEIN FHUD"/>
    <property type="match status" value="1"/>
</dbReference>
<evidence type="ECO:0000256" key="3">
    <source>
        <dbReference type="ARBA" id="ARBA00022448"/>
    </source>
</evidence>
<evidence type="ECO:0000256" key="4">
    <source>
        <dbReference type="ARBA" id="ARBA00022496"/>
    </source>
</evidence>
<dbReference type="InterPro" id="IPR002491">
    <property type="entry name" value="ABC_transptr_periplasmic_BD"/>
</dbReference>
<evidence type="ECO:0000313" key="8">
    <source>
        <dbReference type="Proteomes" id="UP000294664"/>
    </source>
</evidence>
<dbReference type="EMBL" id="SMAI01000004">
    <property type="protein sequence ID" value="TCT05476.1"/>
    <property type="molecule type" value="Genomic_DNA"/>
</dbReference>
<dbReference type="InterPro" id="IPR006311">
    <property type="entry name" value="TAT_signal"/>
</dbReference>
<comment type="similarity">
    <text evidence="2">Belongs to the bacterial solute-binding protein 8 family.</text>
</comment>
<dbReference type="PROSITE" id="PS50983">
    <property type="entry name" value="FE_B12_PBP"/>
    <property type="match status" value="1"/>
</dbReference>
<dbReference type="RefSeq" id="WP_132030829.1">
    <property type="nucleotide sequence ID" value="NZ_SMAI01000004.1"/>
</dbReference>
<keyword evidence="4" id="KW-0408">Iron</keyword>
<reference evidence="7 8" key="1">
    <citation type="submission" date="2019-03" db="EMBL/GenBank/DDBJ databases">
        <title>Genomic Encyclopedia of Type Strains, Phase IV (KMG-IV): sequencing the most valuable type-strain genomes for metagenomic binning, comparative biology and taxonomic classification.</title>
        <authorList>
            <person name="Goeker M."/>
        </authorList>
    </citation>
    <scope>NUCLEOTIDE SEQUENCE [LARGE SCALE GENOMIC DNA]</scope>
    <source>
        <strain evidence="7 8">DSM 9035</strain>
    </source>
</reference>
<comment type="caution">
    <text evidence="7">The sequence shown here is derived from an EMBL/GenBank/DDBJ whole genome shotgun (WGS) entry which is preliminary data.</text>
</comment>
<keyword evidence="4" id="KW-0406">Ion transport</keyword>